<evidence type="ECO:0000256" key="1">
    <source>
        <dbReference type="ARBA" id="ARBA00010547"/>
    </source>
</evidence>
<dbReference type="GO" id="GO:0031145">
    <property type="term" value="P:anaphase-promoting complex-dependent catabolic process"/>
    <property type="evidence" value="ECO:0007669"/>
    <property type="project" value="TreeGrafter"/>
</dbReference>
<proteinExistence type="inferred from homology"/>
<keyword evidence="2" id="KW-0132">Cell division</keyword>
<dbReference type="GO" id="GO:0051301">
    <property type="term" value="P:cell division"/>
    <property type="evidence" value="ECO:0007669"/>
    <property type="project" value="UniProtKB-KW"/>
</dbReference>
<dbReference type="FunFam" id="1.25.10.10:FF:000435">
    <property type="entry name" value="Ubiquitin ligase subunit"/>
    <property type="match status" value="1"/>
</dbReference>
<dbReference type="GO" id="GO:0060090">
    <property type="term" value="F:molecular adaptor activity"/>
    <property type="evidence" value="ECO:0007669"/>
    <property type="project" value="TreeGrafter"/>
</dbReference>
<dbReference type="GO" id="GO:0070979">
    <property type="term" value="P:protein K11-linked ubiquitination"/>
    <property type="evidence" value="ECO:0007669"/>
    <property type="project" value="TreeGrafter"/>
</dbReference>
<gene>
    <name evidence="6" type="primary">MPUL0C08010</name>
    <name evidence="6" type="ORF">METSCH_C08010</name>
</gene>
<protein>
    <submittedName>
        <fullName evidence="6">Anaphase-promoting complex subunit 1</fullName>
    </submittedName>
</protein>
<comment type="similarity">
    <text evidence="1">Belongs to the APC1 family.</text>
</comment>
<dbReference type="InterPro" id="IPR049255">
    <property type="entry name" value="Apc1_N"/>
</dbReference>
<evidence type="ECO:0000313" key="7">
    <source>
        <dbReference type="Proteomes" id="UP000292447"/>
    </source>
</evidence>
<name>A0A4P6XNC0_9ASCO</name>
<dbReference type="STRING" id="2163413.A0A4P6XNC0"/>
<dbReference type="InterPro" id="IPR011989">
    <property type="entry name" value="ARM-like"/>
</dbReference>
<keyword evidence="7" id="KW-1185">Reference proteome</keyword>
<dbReference type="PANTHER" id="PTHR12827">
    <property type="entry name" value="MEIOTIC CHECKPOINT REGULATOR TSG24 FAMILY MEMBER"/>
    <property type="match status" value="1"/>
</dbReference>
<accession>A0A4P6XNC0</accession>
<evidence type="ECO:0000259" key="5">
    <source>
        <dbReference type="Pfam" id="PF12859"/>
    </source>
</evidence>
<organism evidence="6 7">
    <name type="scientific">Metschnikowia aff. pulcherrima</name>
    <dbReference type="NCBI Taxonomy" id="2163413"/>
    <lineage>
        <taxon>Eukaryota</taxon>
        <taxon>Fungi</taxon>
        <taxon>Dikarya</taxon>
        <taxon>Ascomycota</taxon>
        <taxon>Saccharomycotina</taxon>
        <taxon>Pichiomycetes</taxon>
        <taxon>Metschnikowiaceae</taxon>
        <taxon>Metschnikowia</taxon>
    </lineage>
</organism>
<dbReference type="Pfam" id="PF12859">
    <property type="entry name" value="ANAPC1"/>
    <property type="match status" value="1"/>
</dbReference>
<dbReference type="Proteomes" id="UP000292447">
    <property type="component" value="Chromosome III"/>
</dbReference>
<sequence length="1536" mass="170658">MPLCLPAIDISKELALPDLPRHRALIFSNGRKLLVLRREVLVVLGSIVSRKLIYDEDIVCATYSTFQQGEAEGAEALIVCLRKSVHVYYPGGNSHIVSIPFALKTAFPFDSGLLLERDNDQAAILALYSQHRFFTLVDPIGELRVVTTSSTSVVASGESLMYFPKTGLGKSHFLCATFNLRLQTVSVYHVKSSMRTTAVGSSLLRRKRNMSMATPNPSRILEDELYDSIQPPFGSSIQPSMSLDKKRTSTLLSGASSIARMGSEPGFSEPGLPNAGLADLGALRKDLIWTKVGSFNVKARKLHLTVTGLVYEDREAIVVSNRALQQTTVYTYRVLPGIIPTAENSRQIDCLHAVLLNHARFPGWLVAVAKNGSIQLVHPILEITLPPVRVPESYPAITSIASTFDNKVALRTASESRYPIYINLVLEPKNELVSTCMKVLKYFSGSKLYESLWVLWRSALMLDESKDEWKAYVITILSLIYPFEGPVESALKVNEITELLPPARTLHEAYNVDYSLEGLVPFITVALHLVYEETRLDVLARRQLNQLGALLTQLTLWLGWLEQWVAHYMIDPTDFDTTPRLLLTSPSYGPPNIFDHLISLFERTKGDFVFLSQLAEESDQINQIITPRTHSICYVYEVLAAPKLRPSDVVTALAKLGLDSGDLESYPPGIRVPLNNCLLSCQKNPEFEWNNTTLDLVGRRDLAMLTVPELGQELGHASHEFDFSAGRDANSIIHSIAHKNENLLGWDEQSEADRLNITKLIFDKDRKFYEITTLLHQTRIQATNLVIEDDVSEYDSTLLKRETASLVALRTLSIPMGRAALFYAGRMPLLTEKFPIPKFNLNTLIAPSMTTIVLTEGSISDEVIDWGHFHNGVSSGLSISPDAKCITGSWIIFNKPAENNAQHAGFLLGLGLNGHLKLLEEWHIYNYLGPKHPMTSIGLLIGMAASLRGTMETKLTKVLSVHAVALLPQGANDLNVPIVVQSAGLIGIGLLYLETLHRRMSETLLSQLGVVKNEQESYMLAAGMALGLINLGKGNDLRGLTDTRVVDKLLTYAVSMKDSDSIFAFNPPGAGAVLALGLIYLRTENSTIAAKLDTPDSSKLLDYVRPDVLLLRKLCKNLIMWKSIEPTRAWVESQIPVAISERDDINDLQELDSDQVNLFSILGGSCLALAIKFASSGDLTARDTLLHYLDITMIITIAKAENYDEKRAIYSALQTQSLLALCLSVVMAGSGDIETFRRLRVLHGRIEKNHNFGAHMASSLALGILFLGGSQYAFGDSNLAIAALVVSLYPVFPSEESEEEVHLQVLRHFWALSIEPRCLVVRDVRNGSPIKVPVTITYRDGTVESSTSPKLLRNMSLILSIEVRSELYFDVSIDFLINSEYLEQFKRSLTIFVLRKLNYELLKASVGSLLENRGRSMSLQNVLAALNNDIKELLQLKMTEKFLSFEKKVYLHESNSAIGETGSANMNSGLSVFNIADDKLQLRHQANQPQTIEDVHSLKVLFAYTDCKLNDEHFYIDAQFFEALKQDVWSLSMGST</sequence>
<evidence type="ECO:0000256" key="4">
    <source>
        <dbReference type="ARBA" id="ARBA00023306"/>
    </source>
</evidence>
<keyword evidence="4" id="KW-0131">Cell cycle</keyword>
<dbReference type="PANTHER" id="PTHR12827:SF3">
    <property type="entry name" value="ANAPHASE-PROMOTING COMPLEX SUBUNIT 1"/>
    <property type="match status" value="1"/>
</dbReference>
<dbReference type="InterPro" id="IPR024990">
    <property type="entry name" value="Apc1"/>
</dbReference>
<evidence type="ECO:0000313" key="6">
    <source>
        <dbReference type="EMBL" id="QBM88820.1"/>
    </source>
</evidence>
<dbReference type="GO" id="GO:0007091">
    <property type="term" value="P:metaphase/anaphase transition of mitotic cell cycle"/>
    <property type="evidence" value="ECO:0007669"/>
    <property type="project" value="TreeGrafter"/>
</dbReference>
<dbReference type="GO" id="GO:0005680">
    <property type="term" value="C:anaphase-promoting complex"/>
    <property type="evidence" value="ECO:0007669"/>
    <property type="project" value="InterPro"/>
</dbReference>
<dbReference type="Gene3D" id="1.25.10.10">
    <property type="entry name" value="Leucine-rich Repeat Variant"/>
    <property type="match status" value="2"/>
</dbReference>
<evidence type="ECO:0000256" key="3">
    <source>
        <dbReference type="ARBA" id="ARBA00022776"/>
    </source>
</evidence>
<reference evidence="7" key="1">
    <citation type="submission" date="2019-03" db="EMBL/GenBank/DDBJ databases">
        <title>Snf2 controls pulcherriminic acid biosynthesis and connects pigmentation and antifungal activity of the yeast Metschnikowia pulcherrima.</title>
        <authorList>
            <person name="Gore-Lloyd D."/>
            <person name="Sumann I."/>
            <person name="Brachmann A.O."/>
            <person name="Schneeberger K."/>
            <person name="Ortiz-Merino R.A."/>
            <person name="Moreno-Beltran M."/>
            <person name="Schlaefli M."/>
            <person name="Kirner P."/>
            <person name="Santos Kron A."/>
            <person name="Wolfe K.H."/>
            <person name="Piel J."/>
            <person name="Ahrens C.H."/>
            <person name="Henk D."/>
            <person name="Freimoser F.M."/>
        </authorList>
    </citation>
    <scope>NUCLEOTIDE SEQUENCE [LARGE SCALE GENOMIC DNA]</scope>
    <source>
        <strain evidence="7">APC 1.2</strain>
    </source>
</reference>
<feature type="domain" description="Anaphase-promoting complex subunit 1 N-terminal" evidence="5">
    <location>
        <begin position="72"/>
        <end position="120"/>
    </location>
</feature>
<evidence type="ECO:0000256" key="2">
    <source>
        <dbReference type="ARBA" id="ARBA00022618"/>
    </source>
</evidence>
<keyword evidence="3" id="KW-0498">Mitosis</keyword>
<dbReference type="EMBL" id="CP034458">
    <property type="protein sequence ID" value="QBM88820.1"/>
    <property type="molecule type" value="Genomic_DNA"/>
</dbReference>